<feature type="transmembrane region" description="Helical" evidence="14">
    <location>
        <begin position="59"/>
        <end position="88"/>
    </location>
</feature>
<comment type="catalytic activity">
    <reaction evidence="12">
        <text>L-proline(in) + Na(+)(in) = L-proline(out) + Na(+)(out)</text>
        <dbReference type="Rhea" id="RHEA:28967"/>
        <dbReference type="ChEBI" id="CHEBI:29101"/>
        <dbReference type="ChEBI" id="CHEBI:60039"/>
    </reaction>
</comment>
<gene>
    <name evidence="15" type="primary">putP_4</name>
    <name evidence="15" type="ORF">NCTC9962_01931</name>
</gene>
<evidence type="ECO:0000256" key="4">
    <source>
        <dbReference type="ARBA" id="ARBA00022475"/>
    </source>
</evidence>
<dbReference type="InterPro" id="IPR001734">
    <property type="entry name" value="Na/solute_symporter"/>
</dbReference>
<dbReference type="GO" id="GO:0005298">
    <property type="term" value="F:proline:sodium symporter activity"/>
    <property type="evidence" value="ECO:0007669"/>
    <property type="project" value="TreeGrafter"/>
</dbReference>
<keyword evidence="6" id="KW-0769">Symport</keyword>
<comment type="subcellular location">
    <subcellularLocation>
        <location evidence="1">Cell membrane</location>
        <topology evidence="1">Multi-pass membrane protein</topology>
    </subcellularLocation>
</comment>
<keyword evidence="8" id="KW-0915">Sodium</keyword>
<keyword evidence="4" id="KW-1003">Cell membrane</keyword>
<dbReference type="GO" id="GO:0015824">
    <property type="term" value="P:proline transport"/>
    <property type="evidence" value="ECO:0007669"/>
    <property type="project" value="TreeGrafter"/>
</dbReference>
<evidence type="ECO:0000256" key="12">
    <source>
        <dbReference type="ARBA" id="ARBA00033708"/>
    </source>
</evidence>
<evidence type="ECO:0000256" key="14">
    <source>
        <dbReference type="SAM" id="Phobius"/>
    </source>
</evidence>
<dbReference type="Proteomes" id="UP000254052">
    <property type="component" value="Unassembled WGS sequence"/>
</dbReference>
<dbReference type="AlphaFoldDB" id="A0A377ATY8"/>
<evidence type="ECO:0000256" key="1">
    <source>
        <dbReference type="ARBA" id="ARBA00004651"/>
    </source>
</evidence>
<keyword evidence="9" id="KW-0406">Ion transport</keyword>
<keyword evidence="5 14" id="KW-0812">Transmembrane</keyword>
<dbReference type="PROSITE" id="PS50283">
    <property type="entry name" value="NA_SOLUT_SYMP_3"/>
    <property type="match status" value="1"/>
</dbReference>
<evidence type="ECO:0000256" key="3">
    <source>
        <dbReference type="ARBA" id="ARBA00022448"/>
    </source>
</evidence>
<dbReference type="InterPro" id="IPR050277">
    <property type="entry name" value="Sodium:Solute_Symporter"/>
</dbReference>
<dbReference type="Gene3D" id="1.20.1730.10">
    <property type="entry name" value="Sodium/glucose cotransporter"/>
    <property type="match status" value="1"/>
</dbReference>
<evidence type="ECO:0000256" key="9">
    <source>
        <dbReference type="ARBA" id="ARBA00023065"/>
    </source>
</evidence>
<evidence type="ECO:0000256" key="11">
    <source>
        <dbReference type="ARBA" id="ARBA00023201"/>
    </source>
</evidence>
<dbReference type="Pfam" id="PF00474">
    <property type="entry name" value="SSF"/>
    <property type="match status" value="1"/>
</dbReference>
<evidence type="ECO:0000256" key="7">
    <source>
        <dbReference type="ARBA" id="ARBA00022989"/>
    </source>
</evidence>
<evidence type="ECO:0000256" key="10">
    <source>
        <dbReference type="ARBA" id="ARBA00023136"/>
    </source>
</evidence>
<name>A0A377ATY8_ECOLX</name>
<accession>A0A377ATY8</accession>
<keyword evidence="3" id="KW-0813">Transport</keyword>
<evidence type="ECO:0000256" key="5">
    <source>
        <dbReference type="ARBA" id="ARBA00022692"/>
    </source>
</evidence>
<keyword evidence="7 14" id="KW-1133">Transmembrane helix</keyword>
<feature type="transmembrane region" description="Helical" evidence="14">
    <location>
        <begin position="6"/>
        <end position="23"/>
    </location>
</feature>
<reference evidence="15 16" key="1">
    <citation type="submission" date="2018-06" db="EMBL/GenBank/DDBJ databases">
        <authorList>
            <consortium name="Pathogen Informatics"/>
            <person name="Doyle S."/>
        </authorList>
    </citation>
    <scope>NUCLEOTIDE SEQUENCE [LARGE SCALE GENOMIC DNA]</scope>
    <source>
        <strain evidence="15 16">NCTC9962</strain>
    </source>
</reference>
<dbReference type="PANTHER" id="PTHR48086:SF3">
    <property type="entry name" value="SODIUM_PROLINE SYMPORTER"/>
    <property type="match status" value="1"/>
</dbReference>
<evidence type="ECO:0000313" key="16">
    <source>
        <dbReference type="Proteomes" id="UP000254052"/>
    </source>
</evidence>
<sequence length="157" mass="17192">MAISTPMLVTFCVYIFGMILIGLSPGDQRKTLDDYILGGRSLGPFVTALSAGASDMSGWLLMGLPGAVFLSGISESWIAIGLTLGAWINWKLVAGRLRVHTEYNNNALTLPDYFTGRFEDKSRICALSPRWLFCCSSPFIALRALWQARVCLKVPLA</sequence>
<dbReference type="PANTHER" id="PTHR48086">
    <property type="entry name" value="SODIUM/PROLINE SYMPORTER-RELATED"/>
    <property type="match status" value="1"/>
</dbReference>
<evidence type="ECO:0000256" key="13">
    <source>
        <dbReference type="RuleBase" id="RU362091"/>
    </source>
</evidence>
<evidence type="ECO:0000256" key="2">
    <source>
        <dbReference type="ARBA" id="ARBA00006434"/>
    </source>
</evidence>
<organism evidence="15 16">
    <name type="scientific">Escherichia coli</name>
    <dbReference type="NCBI Taxonomy" id="562"/>
    <lineage>
        <taxon>Bacteria</taxon>
        <taxon>Pseudomonadati</taxon>
        <taxon>Pseudomonadota</taxon>
        <taxon>Gammaproteobacteria</taxon>
        <taxon>Enterobacterales</taxon>
        <taxon>Enterobacteriaceae</taxon>
        <taxon>Escherichia</taxon>
    </lineage>
</organism>
<keyword evidence="11" id="KW-0739">Sodium transport</keyword>
<dbReference type="GO" id="GO:0005886">
    <property type="term" value="C:plasma membrane"/>
    <property type="evidence" value="ECO:0007669"/>
    <property type="project" value="UniProtKB-SubCell"/>
</dbReference>
<protein>
    <submittedName>
        <fullName evidence="15">Sodium/proline symporter (Proline permease)</fullName>
    </submittedName>
</protein>
<evidence type="ECO:0000313" key="15">
    <source>
        <dbReference type="EMBL" id="STL33926.1"/>
    </source>
</evidence>
<proteinExistence type="inferred from homology"/>
<evidence type="ECO:0000256" key="6">
    <source>
        <dbReference type="ARBA" id="ARBA00022847"/>
    </source>
</evidence>
<evidence type="ECO:0000256" key="8">
    <source>
        <dbReference type="ARBA" id="ARBA00023053"/>
    </source>
</evidence>
<keyword evidence="10 14" id="KW-0472">Membrane</keyword>
<dbReference type="GO" id="GO:0015193">
    <property type="term" value="F:L-proline transmembrane transporter activity"/>
    <property type="evidence" value="ECO:0007669"/>
    <property type="project" value="TreeGrafter"/>
</dbReference>
<comment type="similarity">
    <text evidence="2 13">Belongs to the sodium:solute symporter (SSF) (TC 2.A.21) family.</text>
</comment>
<dbReference type="InterPro" id="IPR038377">
    <property type="entry name" value="Na/Glc_symporter_sf"/>
</dbReference>
<dbReference type="EMBL" id="UGED01000006">
    <property type="protein sequence ID" value="STL33926.1"/>
    <property type="molecule type" value="Genomic_DNA"/>
</dbReference>